<organism evidence="1 2">
    <name type="scientific">Metabacillus hrfriensis</name>
    <dbReference type="NCBI Taxonomy" id="3048891"/>
    <lineage>
        <taxon>Bacteria</taxon>
        <taxon>Bacillati</taxon>
        <taxon>Bacillota</taxon>
        <taxon>Bacilli</taxon>
        <taxon>Bacillales</taxon>
        <taxon>Bacillaceae</taxon>
        <taxon>Metabacillus</taxon>
    </lineage>
</organism>
<evidence type="ECO:0000313" key="1">
    <source>
        <dbReference type="EMBL" id="WHZ60088.1"/>
    </source>
</evidence>
<dbReference type="Proteomes" id="UP001226091">
    <property type="component" value="Chromosome"/>
</dbReference>
<sequence length="154" mass="18230">MYIENVRARISYFTESEKMQLAETARTILQERNMISSKVKPSEIMKYLDNFINHKDTKLVYLEGYLSALDRLYTEGGKNALLGQKIRKNNTWRNLLIKITNDRVCPELEPYAEDELMIKEFKDVFITLVETFITPNRDETMQTLQVLKRLFKPK</sequence>
<keyword evidence="2" id="KW-1185">Reference proteome</keyword>
<proteinExistence type="predicted"/>
<protein>
    <submittedName>
        <fullName evidence="1">Uncharacterized protein</fullName>
    </submittedName>
</protein>
<dbReference type="EMBL" id="CP126116">
    <property type="protein sequence ID" value="WHZ60088.1"/>
    <property type="molecule type" value="Genomic_DNA"/>
</dbReference>
<accession>A0ACD4RHU9</accession>
<gene>
    <name evidence="1" type="ORF">QLQ22_12465</name>
</gene>
<reference evidence="2" key="1">
    <citation type="journal article" date="2025" name="Aquaculture">
        <title>Assessment of the bioflocculant production and safety properties of Metabacillus hrfriensis sp. nov. based on phenotypic and whole-genome sequencing analysis.</title>
        <authorList>
            <person name="Zhang R."/>
            <person name="Zhao Z."/>
            <person name="Luo L."/>
            <person name="Wang S."/>
            <person name="Guo K."/>
            <person name="Xu W."/>
        </authorList>
    </citation>
    <scope>NUCLEOTIDE SEQUENCE [LARGE SCALE GENOMIC DNA]</scope>
    <source>
        <strain evidence="2">CT-WN-B3</strain>
    </source>
</reference>
<name>A0ACD4RHU9_9BACI</name>
<evidence type="ECO:0000313" key="2">
    <source>
        <dbReference type="Proteomes" id="UP001226091"/>
    </source>
</evidence>